<keyword evidence="3" id="KW-1185">Reference proteome</keyword>
<organism evidence="2 3">
    <name type="scientific">Lyngbya aestuarii BL J</name>
    <dbReference type="NCBI Taxonomy" id="1348334"/>
    <lineage>
        <taxon>Bacteria</taxon>
        <taxon>Bacillati</taxon>
        <taxon>Cyanobacteriota</taxon>
        <taxon>Cyanophyceae</taxon>
        <taxon>Oscillatoriophycideae</taxon>
        <taxon>Oscillatoriales</taxon>
        <taxon>Microcoleaceae</taxon>
        <taxon>Lyngbya</taxon>
    </lineage>
</organism>
<dbReference type="Proteomes" id="UP000017127">
    <property type="component" value="Unassembled WGS sequence"/>
</dbReference>
<proteinExistence type="predicted"/>
<evidence type="ECO:0000256" key="1">
    <source>
        <dbReference type="SAM" id="MobiDB-lite"/>
    </source>
</evidence>
<sequence>MFLEVEVCTLYFILKLTVFDLTPNPSPTRKGVSSQFTLPPSLN</sequence>
<feature type="region of interest" description="Disordered" evidence="1">
    <location>
        <begin position="24"/>
        <end position="43"/>
    </location>
</feature>
<evidence type="ECO:0000313" key="2">
    <source>
        <dbReference type="EMBL" id="ERT07346.1"/>
    </source>
</evidence>
<accession>U7QLP5</accession>
<dbReference type="AlphaFoldDB" id="U7QLP5"/>
<comment type="caution">
    <text evidence="2">The sequence shown here is derived from an EMBL/GenBank/DDBJ whole genome shotgun (WGS) entry which is preliminary data.</text>
</comment>
<reference evidence="2 3" key="1">
    <citation type="journal article" date="2013" name="Front. Microbiol.">
        <title>Comparative genomic analyses of the cyanobacterium, Lyngbya aestuarii BL J, a powerful hydrogen producer.</title>
        <authorList>
            <person name="Kothari A."/>
            <person name="Vaughn M."/>
            <person name="Garcia-Pichel F."/>
        </authorList>
    </citation>
    <scope>NUCLEOTIDE SEQUENCE [LARGE SCALE GENOMIC DNA]</scope>
    <source>
        <strain evidence="2 3">BL J</strain>
    </source>
</reference>
<evidence type="ECO:0000313" key="3">
    <source>
        <dbReference type="Proteomes" id="UP000017127"/>
    </source>
</evidence>
<gene>
    <name evidence="2" type="ORF">M595_2710</name>
</gene>
<feature type="compositionally biased region" description="Polar residues" evidence="1">
    <location>
        <begin position="31"/>
        <end position="43"/>
    </location>
</feature>
<dbReference type="EMBL" id="AUZM01000023">
    <property type="protein sequence ID" value="ERT07346.1"/>
    <property type="molecule type" value="Genomic_DNA"/>
</dbReference>
<name>U7QLP5_9CYAN</name>
<protein>
    <submittedName>
        <fullName evidence="2">Uncharacterized protein</fullName>
    </submittedName>
</protein>